<keyword evidence="2" id="KW-1185">Reference proteome</keyword>
<dbReference type="Gramene" id="rna-AYBTSS11_LOCUS19190">
    <property type="protein sequence ID" value="CAJ1962323.1"/>
    <property type="gene ID" value="gene-AYBTSS11_LOCUS19190"/>
</dbReference>
<reference evidence="1" key="1">
    <citation type="submission" date="2023-10" db="EMBL/GenBank/DDBJ databases">
        <authorList>
            <person name="Domelevo Entfellner J.-B."/>
        </authorList>
    </citation>
    <scope>NUCLEOTIDE SEQUENCE</scope>
</reference>
<name>A0AA86SJP3_9FABA</name>
<organism evidence="1 2">
    <name type="scientific">Sphenostylis stenocarpa</name>
    <dbReference type="NCBI Taxonomy" id="92480"/>
    <lineage>
        <taxon>Eukaryota</taxon>
        <taxon>Viridiplantae</taxon>
        <taxon>Streptophyta</taxon>
        <taxon>Embryophyta</taxon>
        <taxon>Tracheophyta</taxon>
        <taxon>Spermatophyta</taxon>
        <taxon>Magnoliopsida</taxon>
        <taxon>eudicotyledons</taxon>
        <taxon>Gunneridae</taxon>
        <taxon>Pentapetalae</taxon>
        <taxon>rosids</taxon>
        <taxon>fabids</taxon>
        <taxon>Fabales</taxon>
        <taxon>Fabaceae</taxon>
        <taxon>Papilionoideae</taxon>
        <taxon>50 kb inversion clade</taxon>
        <taxon>NPAAA clade</taxon>
        <taxon>indigoferoid/millettioid clade</taxon>
        <taxon>Phaseoleae</taxon>
        <taxon>Sphenostylis</taxon>
    </lineage>
</organism>
<evidence type="ECO:0000313" key="1">
    <source>
        <dbReference type="EMBL" id="CAJ1962323.1"/>
    </source>
</evidence>
<proteinExistence type="predicted"/>
<gene>
    <name evidence="1" type="ORF">AYBTSS11_LOCUS19190</name>
</gene>
<dbReference type="Proteomes" id="UP001189624">
    <property type="component" value="Chromosome 6"/>
</dbReference>
<dbReference type="EMBL" id="OY731403">
    <property type="protein sequence ID" value="CAJ1962323.1"/>
    <property type="molecule type" value="Genomic_DNA"/>
</dbReference>
<dbReference type="AlphaFoldDB" id="A0AA86SJP3"/>
<sequence length="85" mass="9852">MRNTINNCVETITYTAFHNHRETGDLVGVQDFVHSKEFDLERYSCAGWFPQESFLVGVLRFFETNKTCCELLSGQSLENRKCPQN</sequence>
<protein>
    <submittedName>
        <fullName evidence="1">Uncharacterized protein</fullName>
    </submittedName>
</protein>
<accession>A0AA86SJP3</accession>
<evidence type="ECO:0000313" key="2">
    <source>
        <dbReference type="Proteomes" id="UP001189624"/>
    </source>
</evidence>